<dbReference type="CDD" id="cd03378">
    <property type="entry name" value="beta_CA_cladeC"/>
    <property type="match status" value="1"/>
</dbReference>
<keyword evidence="2" id="KW-0862">Zinc</keyword>
<dbReference type="Proteomes" id="UP000323956">
    <property type="component" value="Unassembled WGS sequence"/>
</dbReference>
<dbReference type="GO" id="GO:0008270">
    <property type="term" value="F:zinc ion binding"/>
    <property type="evidence" value="ECO:0007669"/>
    <property type="project" value="InterPro"/>
</dbReference>
<feature type="binding site" evidence="2">
    <location>
        <position position="100"/>
    </location>
    <ligand>
        <name>Zn(2+)</name>
        <dbReference type="ChEBI" id="CHEBI:29105"/>
    </ligand>
</feature>
<feature type="binding site" evidence="2">
    <location>
        <position position="103"/>
    </location>
    <ligand>
        <name>Zn(2+)</name>
        <dbReference type="ChEBI" id="CHEBI:29105"/>
    </ligand>
</feature>
<dbReference type="PANTHER" id="PTHR11002">
    <property type="entry name" value="CARBONIC ANHYDRASE"/>
    <property type="match status" value="1"/>
</dbReference>
<proteinExistence type="inferred from homology"/>
<dbReference type="SUPFAM" id="SSF53056">
    <property type="entry name" value="beta-carbonic anhydrase, cab"/>
    <property type="match status" value="1"/>
</dbReference>
<feature type="binding site" evidence="2">
    <location>
        <position position="49"/>
    </location>
    <ligand>
        <name>Zn(2+)</name>
        <dbReference type="ChEBI" id="CHEBI:29105"/>
    </ligand>
</feature>
<comment type="similarity">
    <text evidence="1">Belongs to the beta-class carbonic anhydrase family.</text>
</comment>
<comment type="cofactor">
    <cofactor evidence="2">
        <name>Zn(2+)</name>
        <dbReference type="ChEBI" id="CHEBI:29105"/>
    </cofactor>
    <text evidence="2">Binds 1 zinc ion per subunit.</text>
</comment>
<evidence type="ECO:0000256" key="1">
    <source>
        <dbReference type="ARBA" id="ARBA00006217"/>
    </source>
</evidence>
<dbReference type="Gene3D" id="3.40.1050.10">
    <property type="entry name" value="Carbonic anhydrase"/>
    <property type="match status" value="1"/>
</dbReference>
<dbReference type="EMBL" id="FTMK01000012">
    <property type="protein sequence ID" value="SIQ68986.1"/>
    <property type="molecule type" value="Genomic_DNA"/>
</dbReference>
<dbReference type="SMART" id="SM00947">
    <property type="entry name" value="Pro_CA"/>
    <property type="match status" value="1"/>
</dbReference>
<accession>A0A1N6UUT6</accession>
<sequence length="193" mass="20380">MTPADVIAALKAGNARFAAGMVQNCDLNAMVRETSQGQYPIAAVVSCIDSRVPPELVFDQKIGDLFTARIAGNYVNTDIIGSLEFACKVSGSKAIVVLGHSSCGAVKGAIDKVELGNLTHVLQMIEPAIMQVAPANRTSKDKALVQRVAEKNTELTVAKILAESPILKEMADAGEIAVMAAMHDIATGEIRFL</sequence>
<dbReference type="AlphaFoldDB" id="A0A1N6UUT6"/>
<dbReference type="NCBIfam" id="NF011765">
    <property type="entry name" value="PRK15219.1"/>
    <property type="match status" value="1"/>
</dbReference>
<dbReference type="GO" id="GO:0004089">
    <property type="term" value="F:carbonate dehydratase activity"/>
    <property type="evidence" value="ECO:0007669"/>
    <property type="project" value="InterPro"/>
</dbReference>
<dbReference type="InterPro" id="IPR001765">
    <property type="entry name" value="Carbonic_anhydrase"/>
</dbReference>
<protein>
    <submittedName>
        <fullName evidence="3">Carbonic anhydrase</fullName>
    </submittedName>
</protein>
<keyword evidence="2" id="KW-0479">Metal-binding</keyword>
<evidence type="ECO:0000313" key="3">
    <source>
        <dbReference type="EMBL" id="SIQ68986.1"/>
    </source>
</evidence>
<feature type="binding site" evidence="2">
    <location>
        <position position="47"/>
    </location>
    <ligand>
        <name>Zn(2+)</name>
        <dbReference type="ChEBI" id="CHEBI:29105"/>
    </ligand>
</feature>
<name>A0A1N6UUT6_9RHOB</name>
<dbReference type="InterPro" id="IPR036874">
    <property type="entry name" value="Carbonic_anhydrase_sf"/>
</dbReference>
<gene>
    <name evidence="3" type="ORF">SAMN05421641_11226</name>
</gene>
<reference evidence="3 4" key="1">
    <citation type="submission" date="2017-01" db="EMBL/GenBank/DDBJ databases">
        <authorList>
            <person name="Varghese N."/>
            <person name="Submissions S."/>
        </authorList>
    </citation>
    <scope>NUCLEOTIDE SEQUENCE [LARGE SCALE GENOMIC DNA]</scope>
    <source>
        <strain evidence="3 4">ATCC 700171</strain>
    </source>
</reference>
<evidence type="ECO:0000256" key="2">
    <source>
        <dbReference type="PIRSR" id="PIRSR601765-1"/>
    </source>
</evidence>
<dbReference type="PANTHER" id="PTHR11002:SF79">
    <property type="entry name" value="CARBONIC ANHYDRASE 2"/>
    <property type="match status" value="1"/>
</dbReference>
<organism evidence="3 4">
    <name type="scientific">Paracoccus thiocyanatus</name>
    <dbReference type="NCBI Taxonomy" id="34006"/>
    <lineage>
        <taxon>Bacteria</taxon>
        <taxon>Pseudomonadati</taxon>
        <taxon>Pseudomonadota</taxon>
        <taxon>Alphaproteobacteria</taxon>
        <taxon>Rhodobacterales</taxon>
        <taxon>Paracoccaceae</taxon>
        <taxon>Paracoccus</taxon>
    </lineage>
</organism>
<evidence type="ECO:0000313" key="4">
    <source>
        <dbReference type="Proteomes" id="UP000323956"/>
    </source>
</evidence>
<dbReference type="Pfam" id="PF00484">
    <property type="entry name" value="Pro_CA"/>
    <property type="match status" value="1"/>
</dbReference>